<dbReference type="AlphaFoldDB" id="A0A4U1IDY2"/>
<organism evidence="1 2">
    <name type="scientific">Trinickia terrae</name>
    <dbReference type="NCBI Taxonomy" id="2571161"/>
    <lineage>
        <taxon>Bacteria</taxon>
        <taxon>Pseudomonadati</taxon>
        <taxon>Pseudomonadota</taxon>
        <taxon>Betaproteobacteria</taxon>
        <taxon>Burkholderiales</taxon>
        <taxon>Burkholderiaceae</taxon>
        <taxon>Trinickia</taxon>
    </lineage>
</organism>
<dbReference type="Proteomes" id="UP000305539">
    <property type="component" value="Unassembled WGS sequence"/>
</dbReference>
<dbReference type="OrthoDB" id="9798388at2"/>
<accession>A0A4U1IDY2</accession>
<reference evidence="1 2" key="1">
    <citation type="submission" date="2019-04" db="EMBL/GenBank/DDBJ databases">
        <title>Trinickia sp. 7GSK02, isolated from subtropical forest soil.</title>
        <authorList>
            <person name="Gao Z.-H."/>
            <person name="Qiu L.-H."/>
        </authorList>
    </citation>
    <scope>NUCLEOTIDE SEQUENCE [LARGE SCALE GENOMIC DNA]</scope>
    <source>
        <strain evidence="1 2">7GSK02</strain>
    </source>
</reference>
<comment type="caution">
    <text evidence="1">The sequence shown here is derived from an EMBL/GenBank/DDBJ whole genome shotgun (WGS) entry which is preliminary data.</text>
</comment>
<protein>
    <recommendedName>
        <fullName evidence="3">Gamma-glutamylcyclotransferase</fullName>
    </recommendedName>
</protein>
<dbReference type="Gene3D" id="3.10.490.10">
    <property type="entry name" value="Gamma-glutamyl cyclotransferase-like"/>
    <property type="match status" value="1"/>
</dbReference>
<dbReference type="EMBL" id="SWJE01000002">
    <property type="protein sequence ID" value="TKC91861.1"/>
    <property type="molecule type" value="Genomic_DNA"/>
</dbReference>
<keyword evidence="2" id="KW-1185">Reference proteome</keyword>
<proteinExistence type="predicted"/>
<name>A0A4U1IDY2_9BURK</name>
<evidence type="ECO:0000313" key="1">
    <source>
        <dbReference type="EMBL" id="TKC91861.1"/>
    </source>
</evidence>
<sequence>MVFEITPEELEAADRYEVADYQRVRVRPKSGVDAWVYPGV</sequence>
<evidence type="ECO:0000313" key="2">
    <source>
        <dbReference type="Proteomes" id="UP000305539"/>
    </source>
</evidence>
<evidence type="ECO:0008006" key="3">
    <source>
        <dbReference type="Google" id="ProtNLM"/>
    </source>
</evidence>
<gene>
    <name evidence="1" type="ORF">FAZ69_05060</name>
</gene>